<keyword evidence="5" id="KW-0663">Pyridoxal phosphate</keyword>
<dbReference type="AlphaFoldDB" id="A0A1Z4F0H0"/>
<dbReference type="InterPro" id="IPR050103">
    <property type="entry name" value="Class-III_PLP-dep_AT"/>
</dbReference>
<organism evidence="7 8">
    <name type="scientific">[Mycobacterium] stephanolepidis</name>
    <dbReference type="NCBI Taxonomy" id="1520670"/>
    <lineage>
        <taxon>Bacteria</taxon>
        <taxon>Bacillati</taxon>
        <taxon>Actinomycetota</taxon>
        <taxon>Actinomycetes</taxon>
        <taxon>Mycobacteriales</taxon>
        <taxon>Mycobacteriaceae</taxon>
        <taxon>Mycobacteroides</taxon>
    </lineage>
</organism>
<feature type="domain" description="Quinate/shikimate 5-dehydrogenase/glutamyl-tRNA reductase" evidence="6">
    <location>
        <begin position="719"/>
        <end position="830"/>
    </location>
</feature>
<dbReference type="InterPro" id="IPR015424">
    <property type="entry name" value="PyrdxlP-dep_Trfase"/>
</dbReference>
<keyword evidence="4 7" id="KW-0808">Transferase</keyword>
<keyword evidence="3 7" id="KW-0032">Aminotransferase</keyword>
<dbReference type="InterPro" id="IPR006151">
    <property type="entry name" value="Shikm_DH/Glu-tRNA_Rdtase"/>
</dbReference>
<dbReference type="PANTHER" id="PTHR11986">
    <property type="entry name" value="AMINOTRANSFERASE CLASS III"/>
    <property type="match status" value="1"/>
</dbReference>
<dbReference type="Gene3D" id="3.90.1150.10">
    <property type="entry name" value="Aspartate Aminotransferase, domain 1"/>
    <property type="match status" value="2"/>
</dbReference>
<dbReference type="InterPro" id="IPR015422">
    <property type="entry name" value="PyrdxlP-dep_Trfase_small"/>
</dbReference>
<keyword evidence="7" id="KW-0670">Pyruvate</keyword>
<reference evidence="7 8" key="2">
    <citation type="journal article" date="2017" name="Int. J. Syst. Evol. Microbiol.">
        <title>Mycobacterium stephanolepidis sp. nov., a rapidly growing species related to Mycobacterium chelonae, isolated from marine teleost fish, Stephanolepis cirrhifer.</title>
        <authorList>
            <person name="Fukano H."/>
            <person name="Wada S."/>
            <person name="Kurata O."/>
            <person name="Katayama K."/>
            <person name="Fujiwara N."/>
            <person name="Hoshino Y."/>
        </authorList>
    </citation>
    <scope>NUCLEOTIDE SEQUENCE [LARGE SCALE GENOMIC DNA]</scope>
    <source>
        <strain evidence="7 8">NJB0901</strain>
    </source>
</reference>
<dbReference type="Pfam" id="PF00202">
    <property type="entry name" value="Aminotran_3"/>
    <property type="match status" value="1"/>
</dbReference>
<dbReference type="GO" id="GO:0006526">
    <property type="term" value="P:L-arginine biosynthetic process"/>
    <property type="evidence" value="ECO:0007669"/>
    <property type="project" value="UniProtKB-KW"/>
</dbReference>
<gene>
    <name evidence="7" type="ORF">MSTE_03387</name>
</gene>
<sequence length="909" mass="97296">MLNGFYELYRFSRGGLKLKISLERAFARHARPEQARLLHALNLDVVYHTASRDTLAYDTSPVDDGDHTRTEVIDLVGGHGSGLFGHNHPHLVEVAERCLRQRAPFSAQASMRAVAGRLAARLSARVGETTGAEYVVTLGSSGADAVEAAVKHATVARARRLGSLHDDVERQLRRARRDGVDRVGIDTGGSIRSIADLLTESAAVLTAMSQQQPAFISLAGAFHGNTAAAGALTDRASFSTDLATPGPRRIRLDTWDPETIVSSFDDERVAFCRIVFDTQGVPHATWDNVSTIAACFAEPIQGEGGVHEVPDATLRALRELADRHHAALVFDEIQCGMGRTGTFLASEPSGVVADYYLLSKSLGGSLAKISAMLVESSTYISDFGRYHTSTFSDDDFSATIAEASLDLLESAQSRVIETGALLIERLEQIAARWPRVIADVRGRGLLIGIELHPLQGLSRVLAEFVRPEFFGYVVAGYLLHVHRIRVMPTLSAPMTLRIQPSAYIEPTEIERAVAALDTLAELIQRGEFSSLLAHLTKPSTIDWVPPQAIARPRQLTGHSRPVWGKPRRVAFLANLREAGDLREHAPELASWTDAQCAALFDRTRGILEPFEVTRQFVDSPDGTRIEVCVIGVPITALQAVEGQRAGHGVWLRNLVLDAVEYAIKIGASVIGLGGYTSIVTGAARDVIEDSVRVTSGNSLTAACAYELLRARLSELPPGERTVGVVGAMGNIGAVMAELLASHSDSITLIGRAGTTSRLQRVAARLEGAVHVSEDPAALRECGMIVTATNSAVPLITSTDVAPDRPVVICDLAVPGDVDPGVGELPNVTLISGGRMLLPDGQTPEFPGTALPPGLVYACMAETILLGFEPATPSPSFGALTVAGVQAARALAARHGLQAYLPVLQDSHDY</sequence>
<keyword evidence="8" id="KW-1185">Reference proteome</keyword>
<dbReference type="GO" id="GO:0042802">
    <property type="term" value="F:identical protein binding"/>
    <property type="evidence" value="ECO:0007669"/>
    <property type="project" value="TreeGrafter"/>
</dbReference>
<keyword evidence="2" id="KW-0055">Arginine biosynthesis</keyword>
<evidence type="ECO:0000256" key="5">
    <source>
        <dbReference type="ARBA" id="ARBA00022898"/>
    </source>
</evidence>
<comment type="cofactor">
    <cofactor evidence="1">
        <name>pyridoxal 5'-phosphate</name>
        <dbReference type="ChEBI" id="CHEBI:597326"/>
    </cofactor>
</comment>
<dbReference type="SUPFAM" id="SSF53383">
    <property type="entry name" value="PLP-dependent transferases"/>
    <property type="match status" value="1"/>
</dbReference>
<evidence type="ECO:0000313" key="7">
    <source>
        <dbReference type="EMBL" id="BAX98688.1"/>
    </source>
</evidence>
<dbReference type="InterPro" id="IPR036291">
    <property type="entry name" value="NAD(P)-bd_dom_sf"/>
</dbReference>
<evidence type="ECO:0000259" key="6">
    <source>
        <dbReference type="Pfam" id="PF01488"/>
    </source>
</evidence>
<accession>A0A1Z4F0H0</accession>
<dbReference type="KEGG" id="mste:MSTE_03387"/>
<dbReference type="PANTHER" id="PTHR11986:SF79">
    <property type="entry name" value="ACETYLORNITHINE AMINOTRANSFERASE, MITOCHONDRIAL"/>
    <property type="match status" value="1"/>
</dbReference>
<evidence type="ECO:0000256" key="1">
    <source>
        <dbReference type="ARBA" id="ARBA00001933"/>
    </source>
</evidence>
<name>A0A1Z4F0H0_9MYCO</name>
<proteinExistence type="predicted"/>
<dbReference type="InterPro" id="IPR005814">
    <property type="entry name" value="Aminotrans_3"/>
</dbReference>
<dbReference type="Proteomes" id="UP000217954">
    <property type="component" value="Chromosome"/>
</dbReference>
<dbReference type="InterPro" id="IPR015421">
    <property type="entry name" value="PyrdxlP-dep_Trfase_major"/>
</dbReference>
<evidence type="ECO:0000313" key="8">
    <source>
        <dbReference type="Proteomes" id="UP000217954"/>
    </source>
</evidence>
<dbReference type="Gene3D" id="3.40.50.720">
    <property type="entry name" value="NAD(P)-binding Rossmann-like Domain"/>
    <property type="match status" value="1"/>
</dbReference>
<dbReference type="Gene3D" id="3.40.640.10">
    <property type="entry name" value="Type I PLP-dependent aspartate aminotransferase-like (Major domain)"/>
    <property type="match status" value="2"/>
</dbReference>
<evidence type="ECO:0000256" key="4">
    <source>
        <dbReference type="ARBA" id="ARBA00022679"/>
    </source>
</evidence>
<evidence type="ECO:0000256" key="2">
    <source>
        <dbReference type="ARBA" id="ARBA00022571"/>
    </source>
</evidence>
<reference evidence="8" key="1">
    <citation type="journal article" date="2017" name="Genome Announc.">
        <title>Complete Genome Sequence of Mycobacterium stephanolepidis.</title>
        <authorList>
            <person name="Fukano H."/>
            <person name="Yoshida M."/>
            <person name="Katayama Y."/>
            <person name="Omatsu T."/>
            <person name="Mizutani T."/>
            <person name="Kurata O."/>
            <person name="Wada S."/>
            <person name="Hoshino Y."/>
        </authorList>
    </citation>
    <scope>NUCLEOTIDE SEQUENCE [LARGE SCALE GENOMIC DNA]</scope>
    <source>
        <strain evidence="8">NJB0901</strain>
    </source>
</reference>
<dbReference type="Pfam" id="PF01488">
    <property type="entry name" value="Shikimate_DH"/>
    <property type="match status" value="1"/>
</dbReference>
<keyword evidence="2" id="KW-0028">Amino-acid biosynthesis</keyword>
<dbReference type="RefSeq" id="WP_096502863.1">
    <property type="nucleotide sequence ID" value="NZ_AP018165.1"/>
</dbReference>
<protein>
    <submittedName>
        <fullName evidence="7">Diaminobutyrate--pyruvate aminotransferase</fullName>
    </submittedName>
</protein>
<evidence type="ECO:0000256" key="3">
    <source>
        <dbReference type="ARBA" id="ARBA00022576"/>
    </source>
</evidence>
<dbReference type="GO" id="GO:0008483">
    <property type="term" value="F:transaminase activity"/>
    <property type="evidence" value="ECO:0007669"/>
    <property type="project" value="UniProtKB-KW"/>
</dbReference>
<dbReference type="SUPFAM" id="SSF51735">
    <property type="entry name" value="NAD(P)-binding Rossmann-fold domains"/>
    <property type="match status" value="1"/>
</dbReference>
<dbReference type="GO" id="GO:0030170">
    <property type="term" value="F:pyridoxal phosphate binding"/>
    <property type="evidence" value="ECO:0007669"/>
    <property type="project" value="InterPro"/>
</dbReference>
<dbReference type="EMBL" id="AP018165">
    <property type="protein sequence ID" value="BAX98688.1"/>
    <property type="molecule type" value="Genomic_DNA"/>
</dbReference>